<dbReference type="OrthoDB" id="76567at2759"/>
<protein>
    <submittedName>
        <fullName evidence="1">Uncharacterized protein</fullName>
    </submittedName>
</protein>
<accession>A0A3N4JNJ7</accession>
<dbReference type="AlphaFoldDB" id="A0A3N4JNJ7"/>
<reference evidence="1 2" key="1">
    <citation type="journal article" date="2018" name="Nat. Ecol. Evol.">
        <title>Pezizomycetes genomes reveal the molecular basis of ectomycorrhizal truffle lifestyle.</title>
        <authorList>
            <person name="Murat C."/>
            <person name="Payen T."/>
            <person name="Noel B."/>
            <person name="Kuo A."/>
            <person name="Morin E."/>
            <person name="Chen J."/>
            <person name="Kohler A."/>
            <person name="Krizsan K."/>
            <person name="Balestrini R."/>
            <person name="Da Silva C."/>
            <person name="Montanini B."/>
            <person name="Hainaut M."/>
            <person name="Levati E."/>
            <person name="Barry K.W."/>
            <person name="Belfiori B."/>
            <person name="Cichocki N."/>
            <person name="Clum A."/>
            <person name="Dockter R.B."/>
            <person name="Fauchery L."/>
            <person name="Guy J."/>
            <person name="Iotti M."/>
            <person name="Le Tacon F."/>
            <person name="Lindquist E.A."/>
            <person name="Lipzen A."/>
            <person name="Malagnac F."/>
            <person name="Mello A."/>
            <person name="Molinier V."/>
            <person name="Miyauchi S."/>
            <person name="Poulain J."/>
            <person name="Riccioni C."/>
            <person name="Rubini A."/>
            <person name="Sitrit Y."/>
            <person name="Splivallo R."/>
            <person name="Traeger S."/>
            <person name="Wang M."/>
            <person name="Zifcakova L."/>
            <person name="Wipf D."/>
            <person name="Zambonelli A."/>
            <person name="Paolocci F."/>
            <person name="Nowrousian M."/>
            <person name="Ottonello S."/>
            <person name="Baldrian P."/>
            <person name="Spatafora J.W."/>
            <person name="Henrissat B."/>
            <person name="Nagy L.G."/>
            <person name="Aury J.M."/>
            <person name="Wincker P."/>
            <person name="Grigoriev I.V."/>
            <person name="Bonfante P."/>
            <person name="Martin F.M."/>
        </authorList>
    </citation>
    <scope>NUCLEOTIDE SEQUENCE [LARGE SCALE GENOMIC DNA]</scope>
    <source>
        <strain evidence="1 2">120613-1</strain>
    </source>
</reference>
<sequence>MAVMPSPQAGTMQHPLPPGPLQRVYLSTWSITSEKLEGVARRPYHSPASFSKAIEEQAELQLGNVGQYTVFCPVTQEQLTKIDGIRETRYKSLRFMYLKDAVTLIVKLMPGQLHGVLRREFSYRIKDKIRQIGQRRELVNIPSFVPKSC</sequence>
<proteinExistence type="predicted"/>
<organism evidence="1 2">
    <name type="scientific">Choiromyces venosus 120613-1</name>
    <dbReference type="NCBI Taxonomy" id="1336337"/>
    <lineage>
        <taxon>Eukaryota</taxon>
        <taxon>Fungi</taxon>
        <taxon>Dikarya</taxon>
        <taxon>Ascomycota</taxon>
        <taxon>Pezizomycotina</taxon>
        <taxon>Pezizomycetes</taxon>
        <taxon>Pezizales</taxon>
        <taxon>Tuberaceae</taxon>
        <taxon>Choiromyces</taxon>
    </lineage>
</organism>
<evidence type="ECO:0000313" key="2">
    <source>
        <dbReference type="Proteomes" id="UP000276215"/>
    </source>
</evidence>
<dbReference type="Proteomes" id="UP000276215">
    <property type="component" value="Unassembled WGS sequence"/>
</dbReference>
<gene>
    <name evidence="1" type="ORF">L873DRAFT_859704</name>
</gene>
<evidence type="ECO:0000313" key="1">
    <source>
        <dbReference type="EMBL" id="RPA99819.1"/>
    </source>
</evidence>
<dbReference type="EMBL" id="ML120384">
    <property type="protein sequence ID" value="RPA99819.1"/>
    <property type="molecule type" value="Genomic_DNA"/>
</dbReference>
<keyword evidence="2" id="KW-1185">Reference proteome</keyword>
<name>A0A3N4JNJ7_9PEZI</name>